<dbReference type="InterPro" id="IPR022805">
    <property type="entry name" value="PEP_COase_bac/pln-type"/>
</dbReference>
<accession>A0A813UR27</accession>
<gene>
    <name evidence="10" type="ORF">EDS130_LOCUS6421</name>
</gene>
<proteinExistence type="inferred from homology"/>
<protein>
    <recommendedName>
        <fullName evidence="3">phosphoenolpyruvate carboxylase</fullName>
        <ecNumber evidence="3">4.1.1.31</ecNumber>
    </recommendedName>
</protein>
<dbReference type="Pfam" id="PF00311">
    <property type="entry name" value="PEPcase"/>
    <property type="match status" value="1"/>
</dbReference>
<dbReference type="InterPro" id="IPR015813">
    <property type="entry name" value="Pyrv/PenolPyrv_kinase-like_dom"/>
</dbReference>
<evidence type="ECO:0000256" key="2">
    <source>
        <dbReference type="ARBA" id="ARBA00008346"/>
    </source>
</evidence>
<reference evidence="10" key="1">
    <citation type="submission" date="2021-02" db="EMBL/GenBank/DDBJ databases">
        <authorList>
            <person name="Nowell W R."/>
        </authorList>
    </citation>
    <scope>NUCLEOTIDE SEQUENCE</scope>
</reference>
<dbReference type="PANTHER" id="PTHR30523">
    <property type="entry name" value="PHOSPHOENOLPYRUVATE CARBOXYLASE"/>
    <property type="match status" value="1"/>
</dbReference>
<dbReference type="GO" id="GO:0006099">
    <property type="term" value="P:tricarboxylic acid cycle"/>
    <property type="evidence" value="ECO:0007669"/>
    <property type="project" value="InterPro"/>
</dbReference>
<evidence type="ECO:0000256" key="6">
    <source>
        <dbReference type="ARBA" id="ARBA00023300"/>
    </source>
</evidence>
<evidence type="ECO:0000256" key="4">
    <source>
        <dbReference type="ARBA" id="ARBA00022842"/>
    </source>
</evidence>
<dbReference type="NCBIfam" id="NF000584">
    <property type="entry name" value="PRK00009.1"/>
    <property type="match status" value="1"/>
</dbReference>
<dbReference type="InterPro" id="IPR018129">
    <property type="entry name" value="PEP_COase_Lys_AS"/>
</dbReference>
<dbReference type="PRINTS" id="PR00150">
    <property type="entry name" value="PEPCARBXLASE"/>
</dbReference>
<evidence type="ECO:0000256" key="5">
    <source>
        <dbReference type="ARBA" id="ARBA00023239"/>
    </source>
</evidence>
<comment type="catalytic activity">
    <reaction evidence="7">
        <text>oxaloacetate + phosphate = phosphoenolpyruvate + hydrogencarbonate</text>
        <dbReference type="Rhea" id="RHEA:28370"/>
        <dbReference type="ChEBI" id="CHEBI:16452"/>
        <dbReference type="ChEBI" id="CHEBI:17544"/>
        <dbReference type="ChEBI" id="CHEBI:43474"/>
        <dbReference type="ChEBI" id="CHEBI:58702"/>
        <dbReference type="EC" id="4.1.1.31"/>
    </reaction>
</comment>
<dbReference type="SUPFAM" id="SSF51621">
    <property type="entry name" value="Phosphoenolpyruvate/pyruvate domain"/>
    <property type="match status" value="1"/>
</dbReference>
<dbReference type="Proteomes" id="UP000663852">
    <property type="component" value="Unassembled WGS sequence"/>
</dbReference>
<comment type="caution">
    <text evidence="10">The sequence shown here is derived from an EMBL/GenBank/DDBJ whole genome shotgun (WGS) entry which is preliminary data.</text>
</comment>
<dbReference type="OrthoDB" id="1365747at2759"/>
<organism evidence="10 11">
    <name type="scientific">Adineta ricciae</name>
    <name type="common">Rotifer</name>
    <dbReference type="NCBI Taxonomy" id="249248"/>
    <lineage>
        <taxon>Eukaryota</taxon>
        <taxon>Metazoa</taxon>
        <taxon>Spiralia</taxon>
        <taxon>Gnathifera</taxon>
        <taxon>Rotifera</taxon>
        <taxon>Eurotatoria</taxon>
        <taxon>Bdelloidea</taxon>
        <taxon>Adinetida</taxon>
        <taxon>Adinetidae</taxon>
        <taxon>Adineta</taxon>
    </lineage>
</organism>
<dbReference type="GO" id="GO:0008964">
    <property type="term" value="F:phosphoenolpyruvate carboxylase activity"/>
    <property type="evidence" value="ECO:0007669"/>
    <property type="project" value="UniProtKB-EC"/>
</dbReference>
<feature type="active site" evidence="9">
    <location>
        <position position="603"/>
    </location>
</feature>
<dbReference type="PROSITE" id="PS00781">
    <property type="entry name" value="PEPCASE_1"/>
    <property type="match status" value="1"/>
</dbReference>
<keyword evidence="5" id="KW-0456">Lyase</keyword>
<evidence type="ECO:0000256" key="1">
    <source>
        <dbReference type="ARBA" id="ARBA00001946"/>
    </source>
</evidence>
<comment type="similarity">
    <text evidence="2">Belongs to the PEPCase type 1 family.</text>
</comment>
<evidence type="ECO:0000256" key="3">
    <source>
        <dbReference type="ARBA" id="ARBA00012305"/>
    </source>
</evidence>
<keyword evidence="4" id="KW-0460">Magnesium</keyword>
<evidence type="ECO:0000256" key="9">
    <source>
        <dbReference type="PROSITE-ProRule" id="PRU10112"/>
    </source>
</evidence>
<dbReference type="PROSITE" id="PS00393">
    <property type="entry name" value="PEPCASE_2"/>
    <property type="match status" value="1"/>
</dbReference>
<keyword evidence="6" id="KW-0120">Carbon dioxide fixation</keyword>
<dbReference type="HAMAP" id="MF_00595">
    <property type="entry name" value="PEPcase_type1"/>
    <property type="match status" value="1"/>
</dbReference>
<evidence type="ECO:0000313" key="10">
    <source>
        <dbReference type="EMBL" id="CAF0832670.1"/>
    </source>
</evidence>
<evidence type="ECO:0000256" key="8">
    <source>
        <dbReference type="PROSITE-ProRule" id="PRU10111"/>
    </source>
</evidence>
<dbReference type="GO" id="GO:0015977">
    <property type="term" value="P:carbon fixation"/>
    <property type="evidence" value="ECO:0007669"/>
    <property type="project" value="UniProtKB-KW"/>
</dbReference>
<dbReference type="GO" id="GO:0005829">
    <property type="term" value="C:cytosol"/>
    <property type="evidence" value="ECO:0007669"/>
    <property type="project" value="TreeGrafter"/>
</dbReference>
<name>A0A813UR27_ADIRI</name>
<comment type="cofactor">
    <cofactor evidence="1">
        <name>Mg(2+)</name>
        <dbReference type="ChEBI" id="CHEBI:18420"/>
    </cofactor>
</comment>
<dbReference type="EC" id="4.1.1.31" evidence="3"/>
<dbReference type="Gene3D" id="1.20.1440.90">
    <property type="entry name" value="Phosphoenolpyruvate/pyruvate domain"/>
    <property type="match status" value="1"/>
</dbReference>
<dbReference type="EMBL" id="CAJNOJ010000018">
    <property type="protein sequence ID" value="CAF0832670.1"/>
    <property type="molecule type" value="Genomic_DNA"/>
</dbReference>
<sequence length="942" mass="108069">MKMIVRTSRCFLLQSTSLTNQCRFLSIGHENNYPSSKSASTSTNENNLVDESLRINIRLLGDSLGRTITRDLGKDFLEKIETIREYAKRRDDGTELHDYLRNLPEKYLLPVARAFNQFLQLANIAEQHHRAHFKGGVDDYNRSGAGGVSLRHVFKRVETEKNNAKDLLFETLSKMRIELVLTAHPTETIRRTLIKKYDLIEECLGLLEMFNTESDKKFISRRVQRTRERLEELICQSWHTNEFRHEKPSPVDEAKWGFAVVETSLWEALAIFSRDLDQLLLEITGKRLPLHASPIRFASWMGGDRDGNPNVTAAVTREVLLLGRWQAAELYLFDLEKLKDELSMTKASDELLDLIDDKDAKEPYRVLLKQLIHQIRTTRDWLKAQLDNQFFEIPPQTKLIHSKEQLQKPLEVCYRSLLENKLDLIANGNLLDTLRRLACFGVTLTKLDLRQESTRHTDALNEILSHILPNEEKYAQWNEEKRQKFLLQELASKRPLISHRQKWTTDTQEVLDTFEIIGRKDSEEALGTYIISMAGQPSDVLIVALFMKELANGKTLPIAPLFETLDDLDRSGDVIDRLLSIEGYRELINDKQEVMIGYSDSAKDAGQLAAAWAQYRAQERLLEVCQKHGVELTLFHGRGGTVARGGGPARSAILSQPPGSVNNSIRVTEQGEMIRFKFGLPGLAVSSMKIYASSVLEATLLPMPKLKETWRGEMNQLANRAHQTYNSIVRENPDFVPYFRRITPLNALSQLPLGSRPAKRRQDGGVETLRAIPWIFAWTQIRLMLPAWLGTDDAFDEYLRTNPDGIHRLREMSKSWPFFRMYMNMLEMVLAKADADITAYYEQQLLEPNSSIQKLSESLRQRLHHMRELVLRITDQKEILERAPQLAHIISLRNPYIEPLHGLQAELMQRNRDKQPDDIPADISRAMMTTMAGIAAGLRNTG</sequence>
<dbReference type="InterPro" id="IPR021135">
    <property type="entry name" value="PEP_COase"/>
</dbReference>
<evidence type="ECO:0000313" key="11">
    <source>
        <dbReference type="Proteomes" id="UP000663852"/>
    </source>
</evidence>
<dbReference type="InterPro" id="IPR033129">
    <property type="entry name" value="PEPCASE_His_AS"/>
</dbReference>
<dbReference type="AlphaFoldDB" id="A0A813UR27"/>
<feature type="active site" evidence="8">
    <location>
        <position position="184"/>
    </location>
</feature>
<evidence type="ECO:0000256" key="7">
    <source>
        <dbReference type="ARBA" id="ARBA00048995"/>
    </source>
</evidence>
<dbReference type="PANTHER" id="PTHR30523:SF6">
    <property type="entry name" value="PHOSPHOENOLPYRUVATE CARBOXYLASE"/>
    <property type="match status" value="1"/>
</dbReference>